<organism evidence="2 3">
    <name type="scientific">Thalassiosira oceanica</name>
    <name type="common">Marine diatom</name>
    <dbReference type="NCBI Taxonomy" id="159749"/>
    <lineage>
        <taxon>Eukaryota</taxon>
        <taxon>Sar</taxon>
        <taxon>Stramenopiles</taxon>
        <taxon>Ochrophyta</taxon>
        <taxon>Bacillariophyta</taxon>
        <taxon>Coscinodiscophyceae</taxon>
        <taxon>Thalassiosirophycidae</taxon>
        <taxon>Thalassiosirales</taxon>
        <taxon>Thalassiosiraceae</taxon>
        <taxon>Thalassiosira</taxon>
    </lineage>
</organism>
<gene>
    <name evidence="2" type="ORF">THAOC_24955</name>
</gene>
<evidence type="ECO:0000313" key="2">
    <source>
        <dbReference type="EMBL" id="EJK55320.1"/>
    </source>
</evidence>
<evidence type="ECO:0000313" key="3">
    <source>
        <dbReference type="Proteomes" id="UP000266841"/>
    </source>
</evidence>
<protein>
    <submittedName>
        <fullName evidence="2">Uncharacterized protein</fullName>
    </submittedName>
</protein>
<feature type="region of interest" description="Disordered" evidence="1">
    <location>
        <begin position="97"/>
        <end position="125"/>
    </location>
</feature>
<name>K0RQG8_THAOC</name>
<dbReference type="Proteomes" id="UP000266841">
    <property type="component" value="Unassembled WGS sequence"/>
</dbReference>
<comment type="caution">
    <text evidence="2">The sequence shown here is derived from an EMBL/GenBank/DDBJ whole genome shotgun (WGS) entry which is preliminary data.</text>
</comment>
<dbReference type="AlphaFoldDB" id="K0RQG8"/>
<keyword evidence="3" id="KW-1185">Reference proteome</keyword>
<feature type="compositionally biased region" description="Basic and acidic residues" evidence="1">
    <location>
        <begin position="116"/>
        <end position="125"/>
    </location>
</feature>
<feature type="non-terminal residue" evidence="2">
    <location>
        <position position="125"/>
    </location>
</feature>
<dbReference type="EMBL" id="AGNL01034296">
    <property type="protein sequence ID" value="EJK55320.1"/>
    <property type="molecule type" value="Genomic_DNA"/>
</dbReference>
<evidence type="ECO:0000256" key="1">
    <source>
        <dbReference type="SAM" id="MobiDB-lite"/>
    </source>
</evidence>
<reference evidence="2 3" key="1">
    <citation type="journal article" date="2012" name="Genome Biol.">
        <title>Genome and low-iron response of an oceanic diatom adapted to chronic iron limitation.</title>
        <authorList>
            <person name="Lommer M."/>
            <person name="Specht M."/>
            <person name="Roy A.S."/>
            <person name="Kraemer L."/>
            <person name="Andreson R."/>
            <person name="Gutowska M.A."/>
            <person name="Wolf J."/>
            <person name="Bergner S.V."/>
            <person name="Schilhabel M.B."/>
            <person name="Klostermeier U.C."/>
            <person name="Beiko R.G."/>
            <person name="Rosenstiel P."/>
            <person name="Hippler M."/>
            <person name="Laroche J."/>
        </authorList>
    </citation>
    <scope>NUCLEOTIDE SEQUENCE [LARGE SCALE GENOMIC DNA]</scope>
    <source>
        <strain evidence="2 3">CCMP1005</strain>
    </source>
</reference>
<proteinExistence type="predicted"/>
<feature type="compositionally biased region" description="Low complexity" evidence="1">
    <location>
        <begin position="98"/>
        <end position="114"/>
    </location>
</feature>
<accession>K0RQG8</accession>
<sequence length="125" mass="13807">MGTALAQVTRPPRLARQELDIEHRHRFYVNRSIPPGSVVRPNNHSAICVDDTEGEGVHRRYNIDRAGIEQKPTGGGGASVFSSARERMNDPHRQTMMHHLSSSHATVASASSRPSSRREKIVAGF</sequence>